<sequence>MLTLPPSVRVYVAAEPTDLRKSIVVLPRFRCRAGTARSADPVRRRRPRSGAKHLKAREHGATLARRRRSFSDLSGCAATIGRCGNQQDRPCGRHVPMMPSPNFTSTGTFYIWIRGTGINGNDNSASAGVDDTVIGTNDSPDETGTLTWQSQTINVASTGIHTVNV</sequence>
<accession>A0ABT5CBM2</accession>
<proteinExistence type="predicted"/>
<protein>
    <submittedName>
        <fullName evidence="1">Uncharacterized protein</fullName>
    </submittedName>
</protein>
<evidence type="ECO:0000313" key="2">
    <source>
        <dbReference type="Proteomes" id="UP001217485"/>
    </source>
</evidence>
<evidence type="ECO:0000313" key="1">
    <source>
        <dbReference type="EMBL" id="MDC0683829.1"/>
    </source>
</evidence>
<organism evidence="1 2">
    <name type="scientific">Sorangium atrum</name>
    <dbReference type="NCBI Taxonomy" id="2995308"/>
    <lineage>
        <taxon>Bacteria</taxon>
        <taxon>Pseudomonadati</taxon>
        <taxon>Myxococcota</taxon>
        <taxon>Polyangia</taxon>
        <taxon>Polyangiales</taxon>
        <taxon>Polyangiaceae</taxon>
        <taxon>Sorangium</taxon>
    </lineage>
</organism>
<dbReference type="RefSeq" id="WP_272101982.1">
    <property type="nucleotide sequence ID" value="NZ_JAQNDK010000005.1"/>
</dbReference>
<keyword evidence="2" id="KW-1185">Reference proteome</keyword>
<comment type="caution">
    <text evidence="1">The sequence shown here is derived from an EMBL/GenBank/DDBJ whole genome shotgun (WGS) entry which is preliminary data.</text>
</comment>
<gene>
    <name evidence="1" type="ORF">POL72_39255</name>
</gene>
<dbReference type="EMBL" id="JAQNDK010000005">
    <property type="protein sequence ID" value="MDC0683829.1"/>
    <property type="molecule type" value="Genomic_DNA"/>
</dbReference>
<dbReference type="Proteomes" id="UP001217485">
    <property type="component" value="Unassembled WGS sequence"/>
</dbReference>
<reference evidence="1 2" key="1">
    <citation type="submission" date="2023-01" db="EMBL/GenBank/DDBJ databases">
        <title>Minimal conservation of predation-associated metabolite biosynthetic gene clusters underscores biosynthetic potential of Myxococcota including descriptions for ten novel species: Archangium lansinium sp. nov., Myxococcus landrumus sp. nov., Nannocystis bai.</title>
        <authorList>
            <person name="Ahearne A."/>
            <person name="Stevens C."/>
            <person name="Dowd S."/>
        </authorList>
    </citation>
    <scope>NUCLEOTIDE SEQUENCE [LARGE SCALE GENOMIC DNA]</scope>
    <source>
        <strain evidence="1 2">WIWO2</strain>
    </source>
</reference>
<name>A0ABT5CBM2_9BACT</name>